<gene>
    <name evidence="1" type="ORF">FOC1_g10002492</name>
</gene>
<evidence type="ECO:0008006" key="3">
    <source>
        <dbReference type="Google" id="ProtNLM"/>
    </source>
</evidence>
<dbReference type="OrthoDB" id="2262349at2759"/>
<dbReference type="InterPro" id="IPR052780">
    <property type="entry name" value="AAA_Catabolism_Regulators"/>
</dbReference>
<dbReference type="EMBL" id="KB730009">
    <property type="protein sequence ID" value="ENH74947.1"/>
    <property type="molecule type" value="Genomic_DNA"/>
</dbReference>
<dbReference type="AlphaFoldDB" id="N4UUH1"/>
<accession>N4UUH1</accession>
<reference evidence="2" key="1">
    <citation type="submission" date="2012-09" db="EMBL/GenBank/DDBJ databases">
        <title>Genome sequencing and comparative transcriptomics of race 1 and race 4 of banana pathogen: Fusarium oxysporum f. sp. cubense.</title>
        <authorList>
            <person name="Fang X."/>
            <person name="Huang J."/>
        </authorList>
    </citation>
    <scope>NUCLEOTIDE SEQUENCE [LARGE SCALE GENOMIC DNA]</scope>
    <source>
        <strain evidence="2">race 1</strain>
    </source>
</reference>
<name>N4UUH1_FUSC1</name>
<dbReference type="GO" id="GO:0005634">
    <property type="term" value="C:nucleus"/>
    <property type="evidence" value="ECO:0007669"/>
    <property type="project" value="TreeGrafter"/>
</dbReference>
<dbReference type="Proteomes" id="UP000016928">
    <property type="component" value="Unassembled WGS sequence"/>
</dbReference>
<organism evidence="1 2">
    <name type="scientific">Fusarium oxysporum f. sp. cubense (strain race 1)</name>
    <name type="common">Panama disease fungus</name>
    <dbReference type="NCBI Taxonomy" id="1229664"/>
    <lineage>
        <taxon>Eukaryota</taxon>
        <taxon>Fungi</taxon>
        <taxon>Dikarya</taxon>
        <taxon>Ascomycota</taxon>
        <taxon>Pezizomycotina</taxon>
        <taxon>Sordariomycetes</taxon>
        <taxon>Hypocreomycetidae</taxon>
        <taxon>Hypocreales</taxon>
        <taxon>Nectriaceae</taxon>
        <taxon>Fusarium</taxon>
        <taxon>Fusarium oxysporum species complex</taxon>
    </lineage>
</organism>
<dbReference type="STRING" id="1229664.N4UUH1"/>
<dbReference type="VEuPathDB" id="FungiDB:FOC1_g10002492"/>
<dbReference type="PANTHER" id="PTHR31644">
    <property type="entry name" value="TRANSCRIPTIONAL ACTIVATOR ARO80-RELATED"/>
    <property type="match status" value="1"/>
</dbReference>
<evidence type="ECO:0000313" key="2">
    <source>
        <dbReference type="Proteomes" id="UP000016928"/>
    </source>
</evidence>
<dbReference type="GO" id="GO:0000981">
    <property type="term" value="F:DNA-binding transcription factor activity, RNA polymerase II-specific"/>
    <property type="evidence" value="ECO:0007669"/>
    <property type="project" value="TreeGrafter"/>
</dbReference>
<dbReference type="HOGENOM" id="CLU_780839_0_0_1"/>
<protein>
    <recommendedName>
        <fullName evidence="3">Transcription factor domain-containing protein</fullName>
    </recommendedName>
</protein>
<evidence type="ECO:0000313" key="1">
    <source>
        <dbReference type="EMBL" id="ENH74947.1"/>
    </source>
</evidence>
<dbReference type="OMA" id="EDSHPHI"/>
<proteinExistence type="predicted"/>
<reference evidence="2" key="2">
    <citation type="journal article" date="2014" name="PLoS ONE">
        <title>Genome and Transcriptome Analysis of the Fungal Pathogen Fusarium oxysporum f. sp. cubense Causing Banana Vascular Wilt Disease.</title>
        <authorList>
            <person name="Guo L."/>
            <person name="Han L."/>
            <person name="Yang L."/>
            <person name="Zeng H."/>
            <person name="Fan D."/>
            <person name="Zhu Y."/>
            <person name="Feng Y."/>
            <person name="Wang G."/>
            <person name="Peng C."/>
            <person name="Jiang X."/>
            <person name="Zhou D."/>
            <person name="Ni P."/>
            <person name="Liang C."/>
            <person name="Liu L."/>
            <person name="Wang J."/>
            <person name="Mao C."/>
            <person name="Fang X."/>
            <person name="Peng M."/>
            <person name="Huang J."/>
        </authorList>
    </citation>
    <scope>NUCLEOTIDE SEQUENCE [LARGE SCALE GENOMIC DNA]</scope>
    <source>
        <strain evidence="2">race 1</strain>
    </source>
</reference>
<sequence length="355" mass="39936">MVSLMEKLNIVSPAYRSNKMSWSLLSNAIALAHEGCCFQHESPGSRVASSNLDSIKKEWNGLLCVFIYLADEGLATRLGLEPLLPEKSRQVVKDRFATTFAESLLDSHLWEGYFELSIETRKGREFLHSLKVRGGSFSDLDLVPHLERLRRALQRWRRQYYHQDAAQAIQVGSRALPRERLQALSEFEDQATQASHALLSIVVDFLKPSGLIKYLPVRCWLFIVAASLHLLKATLAQTKNINRAHPNIYLLRHVINAVHSGSPDDSHMAIRYAKFLGIMLQIALPAALGSPDRASGEETRENSGGAELQLKDGFEDAAYACTFNNMAVEGVSDWNAFLDLDLAPDLFMWWESMYS</sequence>